<feature type="binding site" evidence="13">
    <location>
        <position position="605"/>
    </location>
    <ligand>
        <name>substrate</name>
    </ligand>
</feature>
<dbReference type="Gene3D" id="1.20.80.30">
    <property type="match status" value="1"/>
</dbReference>
<protein>
    <recommendedName>
        <fullName evidence="4">Pyruvate, phosphate dikinase</fullName>
        <ecNumber evidence="3">2.7.9.1</ecNumber>
    </recommendedName>
    <alternativeName>
        <fullName evidence="11">Pyruvate, orthophosphate dikinase</fullName>
    </alternativeName>
</protein>
<sequence length="870" mass="95807">MAKMTYRFQEGKKEWKDLLGGKGANLCEMTKLDLPVPSGFIVSTDACRDYLAQESKKLSPKLIEEIILQIKHLEALSAKTFGIGDNPLLVSVRSGAKFSMPGMMDTILNLGLNDQTVHALSAITGNVDFAFQCYCRLIQMFADVVYGVSAENFGVTPTGTKSEKEWQQTVQNYQKIYAANTGQSFPQNTMEQLIIAVEAVFTSWNNQRAKVYRRLHNISDALGTAVTIQQMVFGNYSADSATGVMFTRNPATGEKGVYGEFLLQAQGEDIVAGIRTPEPIRKLAETMPYVYDELLKIATQLENHYQDMQDVEFTIEAGKLYMLQTRNGKRTPQAAVTIAYNLMKEGIISTETMINRIDEEMIEKLLHPTFTKEARQKKAIVQGLPASPGASVGQVAFTAESAKEMAMQGRPVILVRNETSPEDIEGMSVSEAIVTSRGGMTSHAAVVARGMGICCVVGCEALQVDESQGVAYFAEGQLKIGDVISVDGSSGRVYRGKLPLNEATTSAVLEKVLKICDSQSTLAVYGNAETPRDIKESVKKGAKGIGLARTEHMFFKANRLKMMRQLILADNPDKVNEALSYMKEEQKADFCQMYQILGELPCTIRLLDPPLHEFLPQEKKELREIAQDLAINSQEVLTKAQSLAEINPMLGLRGVRLGITRPEIYQMQVGAIIEAAIEISRKEKITIIPHIMIPLVGTVKELSLIKKSCLEVIGAQFKDSNMNLPFNIGTMIEIPRACLIADQLAQIADFFSFGTNDLTQLTYGYSRDDAHKFLSTYTHNAILPSDPFQHLDAEGVGKLMRFASEKGKEEKESLSIGVCGEVGGDPASIQFIQTLPVDYVSCSPFRIPQARLACAKAAIAKKKSDHMVLV</sequence>
<dbReference type="InterPro" id="IPR015813">
    <property type="entry name" value="Pyrv/PenolPyrv_kinase-like_dom"/>
</dbReference>
<feature type="binding site" evidence="13">
    <location>
        <position position="757"/>
    </location>
    <ligand>
        <name>substrate</name>
    </ligand>
</feature>
<evidence type="ECO:0000256" key="11">
    <source>
        <dbReference type="ARBA" id="ARBA00032883"/>
    </source>
</evidence>
<dbReference type="PANTHER" id="PTHR22931:SF9">
    <property type="entry name" value="PYRUVATE, PHOSPHATE DIKINASE 1, CHLOROPLASTIC"/>
    <property type="match status" value="1"/>
</dbReference>
<dbReference type="Pfam" id="PF01326">
    <property type="entry name" value="PPDK_N"/>
    <property type="match status" value="2"/>
</dbReference>
<evidence type="ECO:0000256" key="9">
    <source>
        <dbReference type="ARBA" id="ARBA00022840"/>
    </source>
</evidence>
<evidence type="ECO:0000256" key="13">
    <source>
        <dbReference type="PIRSR" id="PIRSR000853-2"/>
    </source>
</evidence>
<evidence type="ECO:0000256" key="10">
    <source>
        <dbReference type="ARBA" id="ARBA00022842"/>
    </source>
</evidence>
<dbReference type="InterPro" id="IPR036637">
    <property type="entry name" value="Phosphohistidine_dom_sf"/>
</dbReference>
<dbReference type="Pfam" id="PF00391">
    <property type="entry name" value="PEP-utilizers"/>
    <property type="match status" value="1"/>
</dbReference>
<dbReference type="EMBL" id="AHYR01000003">
    <property type="protein sequence ID" value="EOT43063.1"/>
    <property type="molecule type" value="Genomic_DNA"/>
</dbReference>
<feature type="binding site" evidence="13">
    <location>
        <position position="549"/>
    </location>
    <ligand>
        <name>substrate</name>
    </ligand>
</feature>
<feature type="active site" description="Proton donor" evidence="12">
    <location>
        <position position="819"/>
    </location>
</feature>
<keyword evidence="8 18" id="KW-0418">Kinase</keyword>
<keyword evidence="6 14" id="KW-0479">Metal-binding</keyword>
<dbReference type="InterPro" id="IPR008279">
    <property type="entry name" value="PEP-util_enz_mobile_dom"/>
</dbReference>
<evidence type="ECO:0000259" key="17">
    <source>
        <dbReference type="Pfam" id="PF02896"/>
    </source>
</evidence>
<name>S0KSG5_9ENTE</name>
<dbReference type="eggNOG" id="COG1080">
    <property type="taxonomic scope" value="Bacteria"/>
</dbReference>
<dbReference type="Gene3D" id="3.20.20.60">
    <property type="entry name" value="Phosphoenolpyruvate-binding domains"/>
    <property type="match status" value="1"/>
</dbReference>
<dbReference type="PROSITE" id="PS00742">
    <property type="entry name" value="PEP_ENZYMES_2"/>
    <property type="match status" value="1"/>
</dbReference>
<dbReference type="PANTHER" id="PTHR22931">
    <property type="entry name" value="PHOSPHOENOLPYRUVATE DIKINASE-RELATED"/>
    <property type="match status" value="1"/>
</dbReference>
<feature type="binding site" evidence="13">
    <location>
        <position position="733"/>
    </location>
    <ligand>
        <name>substrate</name>
    </ligand>
</feature>
<dbReference type="InterPro" id="IPR000121">
    <property type="entry name" value="PEP_util_C"/>
</dbReference>
<dbReference type="STRING" id="44009.RV01_GL001200"/>
<evidence type="ECO:0000256" key="5">
    <source>
        <dbReference type="ARBA" id="ARBA00022679"/>
    </source>
</evidence>
<dbReference type="EC" id="2.7.9.1" evidence="3"/>
<keyword evidence="7" id="KW-0547">Nucleotide-binding</keyword>
<dbReference type="InterPro" id="IPR013815">
    <property type="entry name" value="ATP_grasp_subdomain_1"/>
</dbReference>
<organism evidence="18 19">
    <name type="scientific">Enterococcus dispar ATCC 51266</name>
    <dbReference type="NCBI Taxonomy" id="1139219"/>
    <lineage>
        <taxon>Bacteria</taxon>
        <taxon>Bacillati</taxon>
        <taxon>Bacillota</taxon>
        <taxon>Bacilli</taxon>
        <taxon>Lactobacillales</taxon>
        <taxon>Enterococcaceae</taxon>
        <taxon>Enterococcus</taxon>
    </lineage>
</organism>
<feature type="domain" description="Pyruvate phosphate dikinase AMP/ATP-binding" evidence="16">
    <location>
        <begin position="17"/>
        <end position="287"/>
    </location>
</feature>
<comment type="similarity">
    <text evidence="2">Belongs to the PEP-utilizing enzyme family.</text>
</comment>
<evidence type="ECO:0000256" key="14">
    <source>
        <dbReference type="PIRSR" id="PIRSR000853-3"/>
    </source>
</evidence>
<feature type="active site" description="Tele-phosphohistidine intermediate" evidence="12">
    <location>
        <position position="443"/>
    </location>
</feature>
<evidence type="ECO:0000256" key="7">
    <source>
        <dbReference type="ARBA" id="ARBA00022741"/>
    </source>
</evidence>
<feature type="binding site" evidence="13">
    <location>
        <position position="754"/>
    </location>
    <ligand>
        <name>substrate</name>
    </ligand>
</feature>
<evidence type="ECO:0000256" key="1">
    <source>
        <dbReference type="ARBA" id="ARBA00001946"/>
    </source>
</evidence>
<evidence type="ECO:0000256" key="4">
    <source>
        <dbReference type="ARBA" id="ARBA00020138"/>
    </source>
</evidence>
<dbReference type="HOGENOM" id="CLU_015345_0_2_9"/>
<dbReference type="Pfam" id="PF02896">
    <property type="entry name" value="PEP-utilizers_C"/>
    <property type="match status" value="1"/>
</dbReference>
<dbReference type="PROSITE" id="PS00370">
    <property type="entry name" value="PEP_ENZYMES_PHOS_SITE"/>
    <property type="match status" value="1"/>
</dbReference>
<feature type="binding site" evidence="14">
    <location>
        <position position="757"/>
    </location>
    <ligand>
        <name>Mg(2+)</name>
        <dbReference type="ChEBI" id="CHEBI:18420"/>
    </ligand>
</feature>
<dbReference type="OrthoDB" id="9765468at2"/>
<feature type="domain" description="Pyruvate phosphate dikinase AMP/ATP-binding" evidence="16">
    <location>
        <begin position="293"/>
        <end position="340"/>
    </location>
</feature>
<comment type="cofactor">
    <cofactor evidence="1 14">
        <name>Mg(2+)</name>
        <dbReference type="ChEBI" id="CHEBI:18420"/>
    </cofactor>
</comment>
<dbReference type="Gene3D" id="1.10.189.10">
    <property type="entry name" value="Pyruvate Phosphate Dikinase, domain 2"/>
    <property type="match status" value="1"/>
</dbReference>
<feature type="binding site" evidence="13">
    <location>
        <position position="756"/>
    </location>
    <ligand>
        <name>substrate</name>
    </ligand>
</feature>
<evidence type="ECO:0000259" key="15">
    <source>
        <dbReference type="Pfam" id="PF00391"/>
    </source>
</evidence>
<dbReference type="Gene3D" id="3.50.30.10">
    <property type="entry name" value="Phosphohistidine domain"/>
    <property type="match status" value="1"/>
</dbReference>
<dbReference type="GO" id="GO:0050242">
    <property type="term" value="F:pyruvate, phosphate dikinase activity"/>
    <property type="evidence" value="ECO:0007669"/>
    <property type="project" value="UniProtKB-EC"/>
</dbReference>
<proteinExistence type="inferred from homology"/>
<keyword evidence="10 14" id="KW-0460">Magnesium</keyword>
<dbReference type="GO" id="GO:0046872">
    <property type="term" value="F:metal ion binding"/>
    <property type="evidence" value="ECO:0007669"/>
    <property type="project" value="UniProtKB-KW"/>
</dbReference>
<evidence type="ECO:0000259" key="16">
    <source>
        <dbReference type="Pfam" id="PF01326"/>
    </source>
</evidence>
<dbReference type="GO" id="GO:0016301">
    <property type="term" value="F:kinase activity"/>
    <property type="evidence" value="ECO:0007669"/>
    <property type="project" value="UniProtKB-KW"/>
</dbReference>
<evidence type="ECO:0000313" key="19">
    <source>
        <dbReference type="Proteomes" id="UP000014127"/>
    </source>
</evidence>
<dbReference type="SUPFAM" id="SSF51621">
    <property type="entry name" value="Phosphoenolpyruvate/pyruvate domain"/>
    <property type="match status" value="1"/>
</dbReference>
<evidence type="ECO:0000256" key="8">
    <source>
        <dbReference type="ARBA" id="ARBA00022777"/>
    </source>
</evidence>
<evidence type="ECO:0000256" key="3">
    <source>
        <dbReference type="ARBA" id="ARBA00011994"/>
    </source>
</evidence>
<dbReference type="SUPFAM" id="SSF52009">
    <property type="entry name" value="Phosphohistidine domain"/>
    <property type="match status" value="1"/>
</dbReference>
<keyword evidence="19" id="KW-1185">Reference proteome</keyword>
<dbReference type="InterPro" id="IPR002192">
    <property type="entry name" value="PPDK_AMP/ATP-bd"/>
</dbReference>
<dbReference type="eggNOG" id="COG0574">
    <property type="taxonomic scope" value="Bacteria"/>
</dbReference>
<dbReference type="InterPro" id="IPR010121">
    <property type="entry name" value="Pyruvate_phosphate_dikinase"/>
</dbReference>
<dbReference type="NCBIfam" id="TIGR01828">
    <property type="entry name" value="pyru_phos_dikin"/>
    <property type="match status" value="1"/>
</dbReference>
<dbReference type="NCBIfam" id="NF004531">
    <property type="entry name" value="PRK05878.1"/>
    <property type="match status" value="1"/>
</dbReference>
<dbReference type="Proteomes" id="UP000014127">
    <property type="component" value="Unassembled WGS sequence"/>
</dbReference>
<dbReference type="GO" id="GO:0005524">
    <property type="term" value="F:ATP binding"/>
    <property type="evidence" value="ECO:0007669"/>
    <property type="project" value="UniProtKB-KW"/>
</dbReference>
<dbReference type="PATRIC" id="fig|1139219.3.peg.385"/>
<dbReference type="InterPro" id="IPR023151">
    <property type="entry name" value="PEP_util_CS"/>
</dbReference>
<reference evidence="18 19" key="1">
    <citation type="submission" date="2013-03" db="EMBL/GenBank/DDBJ databases">
        <title>The Genome Sequence of Enterococcus dispar ATCC_51266 (Illumina only assembly).</title>
        <authorList>
            <consortium name="The Broad Institute Genomics Platform"/>
            <consortium name="The Broad Institute Genome Sequencing Center for Infectious Disease"/>
            <person name="Earl A."/>
            <person name="Russ C."/>
            <person name="Gilmore M."/>
            <person name="Surin D."/>
            <person name="Walker B."/>
            <person name="Young S."/>
            <person name="Zeng Q."/>
            <person name="Gargeya S."/>
            <person name="Fitzgerald M."/>
            <person name="Haas B."/>
            <person name="Abouelleil A."/>
            <person name="Allen A.W."/>
            <person name="Alvarado L."/>
            <person name="Arachchi H.M."/>
            <person name="Berlin A.M."/>
            <person name="Chapman S.B."/>
            <person name="Gainer-Dewar J."/>
            <person name="Goldberg J."/>
            <person name="Griggs A."/>
            <person name="Gujja S."/>
            <person name="Hansen M."/>
            <person name="Howarth C."/>
            <person name="Imamovic A."/>
            <person name="Ireland A."/>
            <person name="Larimer J."/>
            <person name="McCowan C."/>
            <person name="Murphy C."/>
            <person name="Pearson M."/>
            <person name="Poon T.W."/>
            <person name="Priest M."/>
            <person name="Roberts A."/>
            <person name="Saif S."/>
            <person name="Shea T."/>
            <person name="Sisk P."/>
            <person name="Sykes S."/>
            <person name="Wortman J."/>
            <person name="Nusbaum C."/>
            <person name="Birren B."/>
        </authorList>
    </citation>
    <scope>NUCLEOTIDE SEQUENCE [LARGE SCALE GENOMIC DNA]</scope>
    <source>
        <strain evidence="18 19">ATCC 51266</strain>
    </source>
</reference>
<feature type="domain" description="PEP-utilising enzyme C-terminal" evidence="17">
    <location>
        <begin position="508"/>
        <end position="857"/>
    </location>
</feature>
<evidence type="ECO:0000256" key="12">
    <source>
        <dbReference type="PIRSR" id="PIRSR000853-1"/>
    </source>
</evidence>
<dbReference type="Gene3D" id="3.30.1490.20">
    <property type="entry name" value="ATP-grasp fold, A domain"/>
    <property type="match status" value="1"/>
</dbReference>
<comment type="caution">
    <text evidence="18">The sequence shown here is derived from an EMBL/GenBank/DDBJ whole genome shotgun (WGS) entry which is preliminary data.</text>
</comment>
<dbReference type="SUPFAM" id="SSF56059">
    <property type="entry name" value="Glutathione synthetase ATP-binding domain-like"/>
    <property type="match status" value="1"/>
</dbReference>
<evidence type="ECO:0000256" key="2">
    <source>
        <dbReference type="ARBA" id="ARBA00007837"/>
    </source>
</evidence>
<feature type="domain" description="PEP-utilising enzyme mobile" evidence="15">
    <location>
        <begin position="411"/>
        <end position="491"/>
    </location>
</feature>
<accession>S0KSG5</accession>
<feature type="binding site" evidence="13">
    <location>
        <position position="755"/>
    </location>
    <ligand>
        <name>substrate</name>
    </ligand>
</feature>
<keyword evidence="9" id="KW-0067">ATP-binding</keyword>
<evidence type="ECO:0000256" key="6">
    <source>
        <dbReference type="ARBA" id="ARBA00022723"/>
    </source>
</evidence>
<dbReference type="InterPro" id="IPR040442">
    <property type="entry name" value="Pyrv_kinase-like_dom_sf"/>
</dbReference>
<keyword evidence="18" id="KW-0670">Pyruvate</keyword>
<dbReference type="Gene3D" id="3.30.470.20">
    <property type="entry name" value="ATP-grasp fold, B domain"/>
    <property type="match status" value="1"/>
</dbReference>
<feature type="binding site" evidence="14">
    <location>
        <position position="733"/>
    </location>
    <ligand>
        <name>Mg(2+)</name>
        <dbReference type="ChEBI" id="CHEBI:18420"/>
    </ligand>
</feature>
<gene>
    <name evidence="18" type="ORF">OMK_00398</name>
</gene>
<dbReference type="AlphaFoldDB" id="S0KSG5"/>
<evidence type="ECO:0000313" key="18">
    <source>
        <dbReference type="EMBL" id="EOT43063.1"/>
    </source>
</evidence>
<dbReference type="PIRSF" id="PIRSF000853">
    <property type="entry name" value="PPDK"/>
    <property type="match status" value="1"/>
</dbReference>
<keyword evidence="5" id="KW-0808">Transferase</keyword>
<dbReference type="InterPro" id="IPR018274">
    <property type="entry name" value="PEP_util_AS"/>
</dbReference>